<comment type="subcellular location">
    <subcellularLocation>
        <location evidence="1">Secreted</location>
    </subcellularLocation>
</comment>
<proteinExistence type="inferred from homology"/>
<keyword evidence="7" id="KW-1185">Reference proteome</keyword>
<keyword evidence="4" id="KW-1015">Disulfide bond</keyword>
<dbReference type="GO" id="GO:0043679">
    <property type="term" value="C:axon terminus"/>
    <property type="evidence" value="ECO:0007669"/>
    <property type="project" value="TreeGrafter"/>
</dbReference>
<dbReference type="GO" id="GO:0007600">
    <property type="term" value="P:sensory perception"/>
    <property type="evidence" value="ECO:0007669"/>
    <property type="project" value="TreeGrafter"/>
</dbReference>
<name>A0AAV2KDZ9_KNICA</name>
<dbReference type="GO" id="GO:0030425">
    <property type="term" value="C:dendrite"/>
    <property type="evidence" value="ECO:0007669"/>
    <property type="project" value="TreeGrafter"/>
</dbReference>
<dbReference type="AlphaFoldDB" id="A0AAV2KDZ9"/>
<evidence type="ECO:0000313" key="7">
    <source>
        <dbReference type="Proteomes" id="UP001497482"/>
    </source>
</evidence>
<dbReference type="GO" id="GO:0007268">
    <property type="term" value="P:chemical synaptic transmission"/>
    <property type="evidence" value="ECO:0007669"/>
    <property type="project" value="TreeGrafter"/>
</dbReference>
<comment type="similarity">
    <text evidence="2">Belongs to the opioid neuropeptide precursor family.</text>
</comment>
<gene>
    <name evidence="6" type="ORF">KC01_LOCUS16270</name>
</gene>
<evidence type="ECO:0000256" key="4">
    <source>
        <dbReference type="ARBA" id="ARBA00023157"/>
    </source>
</evidence>
<dbReference type="GO" id="GO:0005886">
    <property type="term" value="C:plasma membrane"/>
    <property type="evidence" value="ECO:0007669"/>
    <property type="project" value="TreeGrafter"/>
</dbReference>
<dbReference type="GO" id="GO:0007218">
    <property type="term" value="P:neuropeptide signaling pathway"/>
    <property type="evidence" value="ECO:0007669"/>
    <property type="project" value="InterPro"/>
</dbReference>
<organism evidence="6 7">
    <name type="scientific">Knipowitschia caucasica</name>
    <name type="common">Caucasian dwarf goby</name>
    <name type="synonym">Pomatoschistus caucasicus</name>
    <dbReference type="NCBI Taxonomy" id="637954"/>
    <lineage>
        <taxon>Eukaryota</taxon>
        <taxon>Metazoa</taxon>
        <taxon>Chordata</taxon>
        <taxon>Craniata</taxon>
        <taxon>Vertebrata</taxon>
        <taxon>Euteleostomi</taxon>
        <taxon>Actinopterygii</taxon>
        <taxon>Neopterygii</taxon>
        <taxon>Teleostei</taxon>
        <taxon>Neoteleostei</taxon>
        <taxon>Acanthomorphata</taxon>
        <taxon>Gobiaria</taxon>
        <taxon>Gobiiformes</taxon>
        <taxon>Gobioidei</taxon>
        <taxon>Gobiidae</taxon>
        <taxon>Gobiinae</taxon>
        <taxon>Knipowitschia</taxon>
    </lineage>
</organism>
<dbReference type="InterPro" id="IPR006024">
    <property type="entry name" value="Opioid_neupept"/>
</dbReference>
<protein>
    <recommendedName>
        <fullName evidence="8">Prepronociceptin</fullName>
    </recommendedName>
</protein>
<dbReference type="Proteomes" id="UP001497482">
    <property type="component" value="Chromosome 17"/>
</dbReference>
<feature type="region of interest" description="Disordered" evidence="5">
    <location>
        <begin position="257"/>
        <end position="294"/>
    </location>
</feature>
<dbReference type="GO" id="GO:0005576">
    <property type="term" value="C:extracellular region"/>
    <property type="evidence" value="ECO:0007669"/>
    <property type="project" value="UniProtKB-SubCell"/>
</dbReference>
<evidence type="ECO:0000313" key="6">
    <source>
        <dbReference type="EMBL" id="CAL1586140.1"/>
    </source>
</evidence>
<keyword evidence="3" id="KW-0964">Secreted</keyword>
<dbReference type="Pfam" id="PF01160">
    <property type="entry name" value="Opiods_neuropep"/>
    <property type="match status" value="1"/>
</dbReference>
<evidence type="ECO:0000256" key="1">
    <source>
        <dbReference type="ARBA" id="ARBA00004613"/>
    </source>
</evidence>
<dbReference type="EMBL" id="OZ035839">
    <property type="protein sequence ID" value="CAL1586140.1"/>
    <property type="molecule type" value="Genomic_DNA"/>
</dbReference>
<accession>A0AAV2KDZ9</accession>
<feature type="compositionally biased region" description="Acidic residues" evidence="5">
    <location>
        <begin position="273"/>
        <end position="288"/>
    </location>
</feature>
<dbReference type="GO" id="GO:0043025">
    <property type="term" value="C:neuronal cell body"/>
    <property type="evidence" value="ECO:0007669"/>
    <property type="project" value="TreeGrafter"/>
</dbReference>
<evidence type="ECO:0000256" key="5">
    <source>
        <dbReference type="SAM" id="MobiDB-lite"/>
    </source>
</evidence>
<evidence type="ECO:0000256" key="3">
    <source>
        <dbReference type="ARBA" id="ARBA00022525"/>
    </source>
</evidence>
<dbReference type="PANTHER" id="PTHR11438">
    <property type="entry name" value="PROENKEPHALIN"/>
    <property type="match status" value="1"/>
</dbReference>
<evidence type="ECO:0000256" key="2">
    <source>
        <dbReference type="ARBA" id="ARBA00008543"/>
    </source>
</evidence>
<dbReference type="PANTHER" id="PTHR11438:SF5">
    <property type="entry name" value="PREPRONOCICEPTIN"/>
    <property type="match status" value="1"/>
</dbReference>
<reference evidence="6 7" key="1">
    <citation type="submission" date="2024-04" db="EMBL/GenBank/DDBJ databases">
        <authorList>
            <person name="Waldvogel A.-M."/>
            <person name="Schoenle A."/>
        </authorList>
    </citation>
    <scope>NUCLEOTIDE SEQUENCE [LARGE SCALE GENOMIC DNA]</scope>
</reference>
<sequence length="377" mass="41949">MCKKPCVLRSPLWSFGGWKQISEERCLVFLVVTHRSVTPDRTLLLLCSELQESPRAAVQVSPLPPPPMRTKPVCGDVCGEAEREGALEAEPGGKGCADIRSPHRRHAISCSKPLGYGYGLNSIFPAHFLALPLHFTGSRNQSVVWPSRVMRSPVWSLFVLTLGCVSSPVKADCQGECVACGILLQEQQMEQAFNTMVCLLECEGHVSSSLTWEVCKRTVPLSQQTAFSNAALLFKRTGEELTPRDLGTDREGLEYDSALAMGSSEERESRAVEEDDDIDSPLAPDEEDSASRAVSKRFGGFQRGRHGYRRIFSAPVRPLQKRYGGFIGVRKSARKWNSQKRVNQLLRQYLGMRSSRSGRPVTRVWREEDALQSVPLL</sequence>
<evidence type="ECO:0008006" key="8">
    <source>
        <dbReference type="Google" id="ProtNLM"/>
    </source>
</evidence>
<dbReference type="GO" id="GO:0031628">
    <property type="term" value="F:opioid receptor binding"/>
    <property type="evidence" value="ECO:0007669"/>
    <property type="project" value="TreeGrafter"/>
</dbReference>